<organism evidence="2 3">
    <name type="scientific">Mollisia scopiformis</name>
    <name type="common">Conifer needle endophyte fungus</name>
    <name type="synonym">Phialocephala scopiformis</name>
    <dbReference type="NCBI Taxonomy" id="149040"/>
    <lineage>
        <taxon>Eukaryota</taxon>
        <taxon>Fungi</taxon>
        <taxon>Dikarya</taxon>
        <taxon>Ascomycota</taxon>
        <taxon>Pezizomycotina</taxon>
        <taxon>Leotiomycetes</taxon>
        <taxon>Helotiales</taxon>
        <taxon>Mollisiaceae</taxon>
        <taxon>Mollisia</taxon>
    </lineage>
</organism>
<dbReference type="RefSeq" id="XP_018074946.1">
    <property type="nucleotide sequence ID" value="XM_018214479.1"/>
</dbReference>
<dbReference type="Proteomes" id="UP000070700">
    <property type="component" value="Unassembled WGS sequence"/>
</dbReference>
<sequence length="321" mass="34482">MVNVLIIGATGYIGTAVCQSLIRSGDHRVFGLARSPEKARLLEKDEIIPILGSLTDTKSLIQSLATKYIDVVVDLSGDPKESESFLHVLKYIGAEKFKQAATAGVRVPKLGYIYCSGTWVHGSSQTAVNDLYPVGALNAPTPPVELTAWRAKLEQVVLASSDVLDVMVVRPALVYGRSSAIWSSLFEPLHISAQNGEKSVDVRVEADSRPALIHVDDVATGFHAAIDKLPLIAGTGVYPVFDLVTSQESMREILDAAARELGFNGKVNLVGAGEHLFAKAISASASLNAGRARTILGWLPKRSEYVVSMDIFAKAWLTAKL</sequence>
<reference evidence="2 3" key="1">
    <citation type="submission" date="2015-10" db="EMBL/GenBank/DDBJ databases">
        <title>Full genome of DAOMC 229536 Phialocephala scopiformis, a fungal endophyte of spruce producing the potent anti-insectan compound rugulosin.</title>
        <authorList>
            <consortium name="DOE Joint Genome Institute"/>
            <person name="Walker A.K."/>
            <person name="Frasz S.L."/>
            <person name="Seifert K.A."/>
            <person name="Miller J.D."/>
            <person name="Mondo S.J."/>
            <person name="Labutti K."/>
            <person name="Lipzen A."/>
            <person name="Dockter R."/>
            <person name="Kennedy M."/>
            <person name="Grigoriev I.V."/>
            <person name="Spatafora J.W."/>
        </authorList>
    </citation>
    <scope>NUCLEOTIDE SEQUENCE [LARGE SCALE GENOMIC DNA]</scope>
    <source>
        <strain evidence="2 3">CBS 120377</strain>
    </source>
</reference>
<dbReference type="AlphaFoldDB" id="A0A194XKC4"/>
<dbReference type="SUPFAM" id="SSF51735">
    <property type="entry name" value="NAD(P)-binding Rossmann-fold domains"/>
    <property type="match status" value="1"/>
</dbReference>
<dbReference type="GO" id="GO:0005737">
    <property type="term" value="C:cytoplasm"/>
    <property type="evidence" value="ECO:0007669"/>
    <property type="project" value="TreeGrafter"/>
</dbReference>
<proteinExistence type="predicted"/>
<name>A0A194XKC4_MOLSC</name>
<dbReference type="InterPro" id="IPR001509">
    <property type="entry name" value="Epimerase_deHydtase"/>
</dbReference>
<dbReference type="STRING" id="149040.A0A194XKC4"/>
<dbReference type="Gene3D" id="3.40.50.720">
    <property type="entry name" value="NAD(P)-binding Rossmann-like Domain"/>
    <property type="match status" value="1"/>
</dbReference>
<evidence type="ECO:0000313" key="3">
    <source>
        <dbReference type="Proteomes" id="UP000070700"/>
    </source>
</evidence>
<protein>
    <submittedName>
        <fullName evidence="2">NAD(P)-binding protein</fullName>
    </submittedName>
</protein>
<feature type="domain" description="NAD-dependent epimerase/dehydratase" evidence="1">
    <location>
        <begin position="4"/>
        <end position="228"/>
    </location>
</feature>
<dbReference type="PANTHER" id="PTHR48079:SF3">
    <property type="entry name" value="NAD-DEPENDENT EPIMERASE_DEHYDRATASE DOMAIN-CONTAINING PROTEIN"/>
    <property type="match status" value="1"/>
</dbReference>
<dbReference type="GeneID" id="28824205"/>
<dbReference type="InterPro" id="IPR036291">
    <property type="entry name" value="NAD(P)-bd_dom_sf"/>
</dbReference>
<dbReference type="KEGG" id="psco:LY89DRAFT_682305"/>
<accession>A0A194XKC4</accession>
<dbReference type="Pfam" id="PF01370">
    <property type="entry name" value="Epimerase"/>
    <property type="match status" value="1"/>
</dbReference>
<dbReference type="InParanoid" id="A0A194XKC4"/>
<evidence type="ECO:0000313" key="2">
    <source>
        <dbReference type="EMBL" id="KUJ20591.1"/>
    </source>
</evidence>
<dbReference type="OrthoDB" id="10000533at2759"/>
<dbReference type="PANTHER" id="PTHR48079">
    <property type="entry name" value="PROTEIN YEEZ"/>
    <property type="match status" value="1"/>
</dbReference>
<dbReference type="InterPro" id="IPR051783">
    <property type="entry name" value="NAD(P)-dependent_oxidoreduct"/>
</dbReference>
<gene>
    <name evidence="2" type="ORF">LY89DRAFT_682305</name>
</gene>
<dbReference type="GO" id="GO:0004029">
    <property type="term" value="F:aldehyde dehydrogenase (NAD+) activity"/>
    <property type="evidence" value="ECO:0007669"/>
    <property type="project" value="TreeGrafter"/>
</dbReference>
<keyword evidence="3" id="KW-1185">Reference proteome</keyword>
<evidence type="ECO:0000259" key="1">
    <source>
        <dbReference type="Pfam" id="PF01370"/>
    </source>
</evidence>
<dbReference type="EMBL" id="KQ947409">
    <property type="protein sequence ID" value="KUJ20591.1"/>
    <property type="molecule type" value="Genomic_DNA"/>
</dbReference>